<evidence type="ECO:0000313" key="2">
    <source>
        <dbReference type="Proteomes" id="UP000199691"/>
    </source>
</evidence>
<name>A0A1H0X576_9PSEU</name>
<sequence>MTALAHRSALTTATCVLVDVRDCGVTGVHWAAACAEALGIGLVVQATEDDPAHAEVAALLAERPGLPVHVERHECSPPARWEGALVVISRQQALAMPPIAGGDCRDVVVVRGNPAAIAGRFGIVTAVLDSVGSEGVLQRATTLCRARGATRLRVLPHPCPKPGDSLDAAADLVHAACPDVIVELVHVSRSVAEETRLFPSDLLVVSGRERGPGEGLQPAARAALHHAPCPVLFSCS</sequence>
<dbReference type="AlphaFoldDB" id="A0A1H0X576"/>
<protein>
    <recommendedName>
        <fullName evidence="3">Universal stress protein family protein</fullName>
    </recommendedName>
</protein>
<dbReference type="OrthoDB" id="3682255at2"/>
<dbReference type="InterPro" id="IPR014729">
    <property type="entry name" value="Rossmann-like_a/b/a_fold"/>
</dbReference>
<proteinExistence type="predicted"/>
<accession>A0A1H0X576</accession>
<keyword evidence="2" id="KW-1185">Reference proteome</keyword>
<dbReference type="Proteomes" id="UP000199691">
    <property type="component" value="Unassembled WGS sequence"/>
</dbReference>
<dbReference type="PROSITE" id="PS51257">
    <property type="entry name" value="PROKAR_LIPOPROTEIN"/>
    <property type="match status" value="1"/>
</dbReference>
<evidence type="ECO:0008006" key="3">
    <source>
        <dbReference type="Google" id="ProtNLM"/>
    </source>
</evidence>
<gene>
    <name evidence="1" type="ORF">SAMN05421507_13510</name>
</gene>
<evidence type="ECO:0000313" key="1">
    <source>
        <dbReference type="EMBL" id="SDP97979.1"/>
    </source>
</evidence>
<dbReference type="EMBL" id="FNIX01000035">
    <property type="protein sequence ID" value="SDP97979.1"/>
    <property type="molecule type" value="Genomic_DNA"/>
</dbReference>
<dbReference type="Gene3D" id="3.40.50.620">
    <property type="entry name" value="HUPs"/>
    <property type="match status" value="1"/>
</dbReference>
<reference evidence="2" key="1">
    <citation type="submission" date="2016-10" db="EMBL/GenBank/DDBJ databases">
        <authorList>
            <person name="Varghese N."/>
            <person name="Submissions S."/>
        </authorList>
    </citation>
    <scope>NUCLEOTIDE SEQUENCE [LARGE SCALE GENOMIC DNA]</scope>
    <source>
        <strain evidence="2">CGMCC 4.6609</strain>
    </source>
</reference>
<dbReference type="STRING" id="641025.SAMN05421507_13510"/>
<dbReference type="RefSeq" id="WP_090105349.1">
    <property type="nucleotide sequence ID" value="NZ_FNIX01000035.1"/>
</dbReference>
<organism evidence="1 2">
    <name type="scientific">Lentzea jiangxiensis</name>
    <dbReference type="NCBI Taxonomy" id="641025"/>
    <lineage>
        <taxon>Bacteria</taxon>
        <taxon>Bacillati</taxon>
        <taxon>Actinomycetota</taxon>
        <taxon>Actinomycetes</taxon>
        <taxon>Pseudonocardiales</taxon>
        <taxon>Pseudonocardiaceae</taxon>
        <taxon>Lentzea</taxon>
    </lineage>
</organism>